<dbReference type="HOGENOM" id="CLU_2501366_0_0_1"/>
<dbReference type="PaxDb" id="3880-AES76304"/>
<evidence type="ECO:0000313" key="3">
    <source>
        <dbReference type="Proteomes" id="UP000002051"/>
    </source>
</evidence>
<reference evidence="1 3" key="2">
    <citation type="journal article" date="2014" name="BMC Genomics">
        <title>An improved genome release (version Mt4.0) for the model legume Medicago truncatula.</title>
        <authorList>
            <person name="Tang H."/>
            <person name="Krishnakumar V."/>
            <person name="Bidwell S."/>
            <person name="Rosen B."/>
            <person name="Chan A."/>
            <person name="Zhou S."/>
            <person name="Gentzbittel L."/>
            <person name="Childs K.L."/>
            <person name="Yandell M."/>
            <person name="Gundlach H."/>
            <person name="Mayer K.F."/>
            <person name="Schwartz D.C."/>
            <person name="Town C.D."/>
        </authorList>
    </citation>
    <scope>GENOME REANNOTATION</scope>
    <source>
        <strain evidence="2 3">cv. Jemalong A17</strain>
    </source>
</reference>
<sequence length="86" mass="9906">MNSERYLATHHCYPSDKNVNRSHETFRDKYLFTLMSILNTKHGVVDTDVLVRRNGDGNGEINETIIAYHASGAMNPSSREHNWKSR</sequence>
<accession>G7KJR0</accession>
<protein>
    <submittedName>
        <fullName evidence="1 2">Uncharacterized protein</fullName>
    </submittedName>
</protein>
<dbReference type="Proteomes" id="UP000002051">
    <property type="component" value="Chromosome 6"/>
</dbReference>
<organism evidence="1 3">
    <name type="scientific">Medicago truncatula</name>
    <name type="common">Barrel medic</name>
    <name type="synonym">Medicago tribuloides</name>
    <dbReference type="NCBI Taxonomy" id="3880"/>
    <lineage>
        <taxon>Eukaryota</taxon>
        <taxon>Viridiplantae</taxon>
        <taxon>Streptophyta</taxon>
        <taxon>Embryophyta</taxon>
        <taxon>Tracheophyta</taxon>
        <taxon>Spermatophyta</taxon>
        <taxon>Magnoliopsida</taxon>
        <taxon>eudicotyledons</taxon>
        <taxon>Gunneridae</taxon>
        <taxon>Pentapetalae</taxon>
        <taxon>rosids</taxon>
        <taxon>fabids</taxon>
        <taxon>Fabales</taxon>
        <taxon>Fabaceae</taxon>
        <taxon>Papilionoideae</taxon>
        <taxon>50 kb inversion clade</taxon>
        <taxon>NPAAA clade</taxon>
        <taxon>Hologalegina</taxon>
        <taxon>IRL clade</taxon>
        <taxon>Trifolieae</taxon>
        <taxon>Medicago</taxon>
    </lineage>
</organism>
<keyword evidence="3" id="KW-1185">Reference proteome</keyword>
<evidence type="ECO:0000313" key="1">
    <source>
        <dbReference type="EMBL" id="AES76304.1"/>
    </source>
</evidence>
<proteinExistence type="predicted"/>
<reference evidence="1 3" key="1">
    <citation type="journal article" date="2011" name="Nature">
        <title>The Medicago genome provides insight into the evolution of rhizobial symbioses.</title>
        <authorList>
            <person name="Young N.D."/>
            <person name="Debelle F."/>
            <person name="Oldroyd G.E."/>
            <person name="Geurts R."/>
            <person name="Cannon S.B."/>
            <person name="Udvardi M.K."/>
            <person name="Benedito V.A."/>
            <person name="Mayer K.F."/>
            <person name="Gouzy J."/>
            <person name="Schoof H."/>
            <person name="Van de Peer Y."/>
            <person name="Proost S."/>
            <person name="Cook D.R."/>
            <person name="Meyers B.C."/>
            <person name="Spannagl M."/>
            <person name="Cheung F."/>
            <person name="De Mita S."/>
            <person name="Krishnakumar V."/>
            <person name="Gundlach H."/>
            <person name="Zhou S."/>
            <person name="Mudge J."/>
            <person name="Bharti A.K."/>
            <person name="Murray J.D."/>
            <person name="Naoumkina M.A."/>
            <person name="Rosen B."/>
            <person name="Silverstein K.A."/>
            <person name="Tang H."/>
            <person name="Rombauts S."/>
            <person name="Zhao P.X."/>
            <person name="Zhou P."/>
            <person name="Barbe V."/>
            <person name="Bardou P."/>
            <person name="Bechner M."/>
            <person name="Bellec A."/>
            <person name="Berger A."/>
            <person name="Berges H."/>
            <person name="Bidwell S."/>
            <person name="Bisseling T."/>
            <person name="Choisne N."/>
            <person name="Couloux A."/>
            <person name="Denny R."/>
            <person name="Deshpande S."/>
            <person name="Dai X."/>
            <person name="Doyle J.J."/>
            <person name="Dudez A.M."/>
            <person name="Farmer A.D."/>
            <person name="Fouteau S."/>
            <person name="Franken C."/>
            <person name="Gibelin C."/>
            <person name="Gish J."/>
            <person name="Goldstein S."/>
            <person name="Gonzalez A.J."/>
            <person name="Green P.J."/>
            <person name="Hallab A."/>
            <person name="Hartog M."/>
            <person name="Hua A."/>
            <person name="Humphray S.J."/>
            <person name="Jeong D.H."/>
            <person name="Jing Y."/>
            <person name="Jocker A."/>
            <person name="Kenton S.M."/>
            <person name="Kim D.J."/>
            <person name="Klee K."/>
            <person name="Lai H."/>
            <person name="Lang C."/>
            <person name="Lin S."/>
            <person name="Macmil S.L."/>
            <person name="Magdelenat G."/>
            <person name="Matthews L."/>
            <person name="McCorrison J."/>
            <person name="Monaghan E.L."/>
            <person name="Mun J.H."/>
            <person name="Najar F.Z."/>
            <person name="Nicholson C."/>
            <person name="Noirot C."/>
            <person name="O'Bleness M."/>
            <person name="Paule C.R."/>
            <person name="Poulain J."/>
            <person name="Prion F."/>
            <person name="Qin B."/>
            <person name="Qu C."/>
            <person name="Retzel E.F."/>
            <person name="Riddle C."/>
            <person name="Sallet E."/>
            <person name="Samain S."/>
            <person name="Samson N."/>
            <person name="Sanders I."/>
            <person name="Saurat O."/>
            <person name="Scarpelli C."/>
            <person name="Schiex T."/>
            <person name="Segurens B."/>
            <person name="Severin A.J."/>
            <person name="Sherrier D.J."/>
            <person name="Shi R."/>
            <person name="Sims S."/>
            <person name="Singer S.R."/>
            <person name="Sinharoy S."/>
            <person name="Sterck L."/>
            <person name="Viollet A."/>
            <person name="Wang B.B."/>
            <person name="Wang K."/>
            <person name="Wang M."/>
            <person name="Wang X."/>
            <person name="Warfsmann J."/>
            <person name="Weissenbach J."/>
            <person name="White D.D."/>
            <person name="White J.D."/>
            <person name="Wiley G.B."/>
            <person name="Wincker P."/>
            <person name="Xing Y."/>
            <person name="Yang L."/>
            <person name="Yao Z."/>
            <person name="Ying F."/>
            <person name="Zhai J."/>
            <person name="Zhou L."/>
            <person name="Zuber A."/>
            <person name="Denarie J."/>
            <person name="Dixon R.A."/>
            <person name="May G.D."/>
            <person name="Schwartz D.C."/>
            <person name="Rogers J."/>
            <person name="Quetier F."/>
            <person name="Town C.D."/>
            <person name="Roe B.A."/>
        </authorList>
    </citation>
    <scope>NUCLEOTIDE SEQUENCE [LARGE SCALE GENOMIC DNA]</scope>
    <source>
        <strain evidence="1">A17</strain>
        <strain evidence="2 3">cv. Jemalong A17</strain>
    </source>
</reference>
<reference evidence="2" key="3">
    <citation type="submission" date="2015-04" db="UniProtKB">
        <authorList>
            <consortium name="EnsemblPlants"/>
        </authorList>
    </citation>
    <scope>IDENTIFICATION</scope>
    <source>
        <strain evidence="2">cv. Jemalong A17</strain>
    </source>
</reference>
<gene>
    <name evidence="1" type="ordered locus">MTR_6g075850</name>
</gene>
<dbReference type="EnsemblPlants" id="AES76304">
    <property type="protein sequence ID" value="AES76304"/>
    <property type="gene ID" value="MTR_6g075850"/>
</dbReference>
<name>G7KJR0_MEDTR</name>
<dbReference type="EMBL" id="CM001222">
    <property type="protein sequence ID" value="AES76304.1"/>
    <property type="molecule type" value="Genomic_DNA"/>
</dbReference>
<dbReference type="AlphaFoldDB" id="G7KJR0"/>
<evidence type="ECO:0000313" key="2">
    <source>
        <dbReference type="EnsemblPlants" id="AES76304"/>
    </source>
</evidence>